<evidence type="ECO:0000313" key="1">
    <source>
        <dbReference type="EMBL" id="RYJ53227.1"/>
    </source>
</evidence>
<protein>
    <submittedName>
        <fullName evidence="1">Uncharacterized protein</fullName>
    </submittedName>
</protein>
<organism evidence="1 2">
    <name type="scientific">Flavobacterium petrolei</name>
    <dbReference type="NCBI Taxonomy" id="2259594"/>
    <lineage>
        <taxon>Bacteria</taxon>
        <taxon>Pseudomonadati</taxon>
        <taxon>Bacteroidota</taxon>
        <taxon>Flavobacteriia</taxon>
        <taxon>Flavobacteriales</taxon>
        <taxon>Flavobacteriaceae</taxon>
        <taxon>Flavobacterium</taxon>
    </lineage>
</organism>
<evidence type="ECO:0000313" key="2">
    <source>
        <dbReference type="Proteomes" id="UP000253235"/>
    </source>
</evidence>
<dbReference type="RefSeq" id="WP_113664747.1">
    <property type="nucleotide sequence ID" value="NZ_QNVY02000001.1"/>
</dbReference>
<dbReference type="EMBL" id="QNVY02000001">
    <property type="protein sequence ID" value="RYJ53227.1"/>
    <property type="molecule type" value="Genomic_DNA"/>
</dbReference>
<accession>A0A482TPQ1</accession>
<dbReference type="OrthoDB" id="1151238at2"/>
<keyword evidence="2" id="KW-1185">Reference proteome</keyword>
<name>A0A482TPQ1_9FLAO</name>
<proteinExistence type="predicted"/>
<sequence>MKKILFLFILSTSLFSFGQKIKEDDDQILFDNVAVAKVEKDKAGTQFKYTSINNANAIIATLKTHKIDAQNSKSWLVVTNLDGTKTTEVDFALMSFTLNYKKAVAEILAKKYNILTSNGVENLDAFFAEERPSISAEIEKLKEAAKVIEKDLATMNYQVFRKDKLIFSGVVPKDAFTEKYSAEQNKEFMSRVVAKYDVSMKQNASPTPVLNVEIASLSGRVLVQAVERGGKMVVALVESDKTFTYVPTAKINNADLASSESFVKELVDITYLNGQKYMTLMEAEVLLGARQADKMAKFDAAKLNSSNIYDKIGYAIDPKGEKLEGTLSIDFEKIVMSSSSNGMVDLDGVGKILKVLAKNEKGDLRYYNYKAKENVLFSIINDDKSETKYRALLVKVEEVAAPKDNSALDLGAMAGISLATASWKYFKEVQITDKMSIYQDIPSNSYVIKIPAQEKGFQILIKKGKEEKFYSKLKEYIGETISSSDIEKIDYSNVNGLKDLVDLYSKSI</sequence>
<gene>
    <name evidence="1" type="ORF">DR871_004035</name>
</gene>
<comment type="caution">
    <text evidence="1">The sequence shown here is derived from an EMBL/GenBank/DDBJ whole genome shotgun (WGS) entry which is preliminary data.</text>
</comment>
<reference evidence="1 2" key="1">
    <citation type="submission" date="2019-01" db="EMBL/GenBank/DDBJ databases">
        <title>Flavobacterium sp. nov. isolated from arctic soil.</title>
        <authorList>
            <person name="Kim D.-U."/>
        </authorList>
    </citation>
    <scope>NUCLEOTIDE SEQUENCE [LARGE SCALE GENOMIC DNA]</scope>
    <source>
        <strain evidence="1 2">Kopri-42</strain>
    </source>
</reference>
<dbReference type="AlphaFoldDB" id="A0A482TPQ1"/>
<dbReference type="Proteomes" id="UP000253235">
    <property type="component" value="Unassembled WGS sequence"/>
</dbReference>